<dbReference type="GO" id="GO:0020037">
    <property type="term" value="F:heme binding"/>
    <property type="evidence" value="ECO:0007669"/>
    <property type="project" value="InterPro"/>
</dbReference>
<comment type="similarity">
    <text evidence="2 3">Belongs to the cytochrome P450 family.</text>
</comment>
<comment type="cofactor">
    <cofactor evidence="1">
        <name>heme</name>
        <dbReference type="ChEBI" id="CHEBI:30413"/>
    </cofactor>
</comment>
<dbReference type="GO" id="GO:0005506">
    <property type="term" value="F:iron ion binding"/>
    <property type="evidence" value="ECO:0007669"/>
    <property type="project" value="InterPro"/>
</dbReference>
<dbReference type="GO" id="GO:0016705">
    <property type="term" value="F:oxidoreductase activity, acting on paired donors, with incorporation or reduction of molecular oxygen"/>
    <property type="evidence" value="ECO:0007669"/>
    <property type="project" value="InterPro"/>
</dbReference>
<proteinExistence type="inferred from homology"/>
<gene>
    <name evidence="4" type="ORF">OD750_026815</name>
</gene>
<dbReference type="RefSeq" id="WP_263542559.1">
    <property type="nucleotide sequence ID" value="NZ_JAOVZO020000023.1"/>
</dbReference>
<dbReference type="PANTHER" id="PTHR46696:SF1">
    <property type="entry name" value="CYTOCHROME P450 YJIB-RELATED"/>
    <property type="match status" value="1"/>
</dbReference>
<dbReference type="Gene3D" id="1.10.630.10">
    <property type="entry name" value="Cytochrome P450"/>
    <property type="match status" value="1"/>
</dbReference>
<evidence type="ECO:0000313" key="5">
    <source>
        <dbReference type="Proteomes" id="UP001139971"/>
    </source>
</evidence>
<dbReference type="PANTHER" id="PTHR46696">
    <property type="entry name" value="P450, PUTATIVE (EUROFUNG)-RELATED"/>
    <property type="match status" value="1"/>
</dbReference>
<evidence type="ECO:0000313" key="4">
    <source>
        <dbReference type="EMBL" id="MDC8016155.1"/>
    </source>
</evidence>
<sequence length="422" mass="48051">MNALAHTAIPADGRYADVASMPIEAIDLTCPRLFHDDNHEAVFDRLRAEDPVHLQHGSDSGAFWSVTRYDDAMAVDTNHKVFSSRDISLVEDMPEGFDISMFLAMDPPRHTAYREALKPLFSAIHVATLEDGIRARTRAILDELPVGETFDWVERVSIELTSFVLSTLFDFPFEERHRLIEWSDRAVLKNAREDGASLRWEDRQADLMECLREFTRIKDERAGGDRSDLVSVLAHGHGQKFLRPSEFLGNILLMIVAGNDTTRNSITGGVVALNRFPDEYRRLRDDRSLLAGAVAETFRWQSPVAYMRRTAAFDTQLGGKRIRAGEKVLIWYASGNRDASVFDDPHAFRIDRKNVAKHLSFGFGVHRCIGLRLADLQLRVLWEELLDRFDAVETVGEPTYTPSTFIKGYSHLPVRLHRRTKR</sequence>
<name>A0A9X4BJB0_9GAMM</name>
<dbReference type="AlphaFoldDB" id="A0A9X4BJB0"/>
<reference evidence="4" key="1">
    <citation type="submission" date="2023-02" db="EMBL/GenBank/DDBJ databases">
        <title>Tahibacter soli sp. nov. isolated from soil.</title>
        <authorList>
            <person name="Baek J.H."/>
            <person name="Lee J.K."/>
            <person name="Choi D.G."/>
            <person name="Jeon C.O."/>
        </authorList>
    </citation>
    <scope>NUCLEOTIDE SEQUENCE</scope>
    <source>
        <strain evidence="4">BL</strain>
    </source>
</reference>
<dbReference type="PROSITE" id="PS00086">
    <property type="entry name" value="CYTOCHROME_P450"/>
    <property type="match status" value="1"/>
</dbReference>
<keyword evidence="5" id="KW-1185">Reference proteome</keyword>
<comment type="caution">
    <text evidence="4">The sequence shown here is derived from an EMBL/GenBank/DDBJ whole genome shotgun (WGS) entry which is preliminary data.</text>
</comment>
<dbReference type="GO" id="GO:0004497">
    <property type="term" value="F:monooxygenase activity"/>
    <property type="evidence" value="ECO:0007669"/>
    <property type="project" value="UniProtKB-KW"/>
</dbReference>
<evidence type="ECO:0000256" key="3">
    <source>
        <dbReference type="RuleBase" id="RU000461"/>
    </source>
</evidence>
<keyword evidence="3" id="KW-0408">Iron</keyword>
<dbReference type="EMBL" id="JAOVZO020000023">
    <property type="protein sequence ID" value="MDC8016155.1"/>
    <property type="molecule type" value="Genomic_DNA"/>
</dbReference>
<organism evidence="4 5">
    <name type="scientific">Tahibacter soli</name>
    <dbReference type="NCBI Taxonomy" id="2983605"/>
    <lineage>
        <taxon>Bacteria</taxon>
        <taxon>Pseudomonadati</taxon>
        <taxon>Pseudomonadota</taxon>
        <taxon>Gammaproteobacteria</taxon>
        <taxon>Lysobacterales</taxon>
        <taxon>Rhodanobacteraceae</taxon>
        <taxon>Tahibacter</taxon>
    </lineage>
</organism>
<keyword evidence="3" id="KW-0503">Monooxygenase</keyword>
<accession>A0A9X4BJB0</accession>
<keyword evidence="3" id="KW-0349">Heme</keyword>
<protein>
    <submittedName>
        <fullName evidence="4">Cytochrome P450</fullName>
    </submittedName>
</protein>
<keyword evidence="3" id="KW-0479">Metal-binding</keyword>
<dbReference type="InterPro" id="IPR001128">
    <property type="entry name" value="Cyt_P450"/>
</dbReference>
<dbReference type="InterPro" id="IPR002397">
    <property type="entry name" value="Cyt_P450_B"/>
</dbReference>
<dbReference type="InterPro" id="IPR036396">
    <property type="entry name" value="Cyt_P450_sf"/>
</dbReference>
<dbReference type="InterPro" id="IPR017972">
    <property type="entry name" value="Cyt_P450_CS"/>
</dbReference>
<keyword evidence="3" id="KW-0560">Oxidoreductase</keyword>
<dbReference type="SUPFAM" id="SSF48264">
    <property type="entry name" value="Cytochrome P450"/>
    <property type="match status" value="1"/>
</dbReference>
<dbReference type="Proteomes" id="UP001139971">
    <property type="component" value="Unassembled WGS sequence"/>
</dbReference>
<dbReference type="PRINTS" id="PR00359">
    <property type="entry name" value="BP450"/>
</dbReference>
<evidence type="ECO:0000256" key="2">
    <source>
        <dbReference type="ARBA" id="ARBA00010617"/>
    </source>
</evidence>
<evidence type="ECO:0000256" key="1">
    <source>
        <dbReference type="ARBA" id="ARBA00001971"/>
    </source>
</evidence>
<dbReference type="CDD" id="cd11033">
    <property type="entry name" value="CYP142-like"/>
    <property type="match status" value="1"/>
</dbReference>
<dbReference type="Pfam" id="PF00067">
    <property type="entry name" value="p450"/>
    <property type="match status" value="1"/>
</dbReference>